<organism evidence="3 4">
    <name type="scientific">Clostridium tagluense</name>
    <dbReference type="NCBI Taxonomy" id="360422"/>
    <lineage>
        <taxon>Bacteria</taxon>
        <taxon>Bacillati</taxon>
        <taxon>Bacillota</taxon>
        <taxon>Clostridia</taxon>
        <taxon>Eubacteriales</taxon>
        <taxon>Clostridiaceae</taxon>
        <taxon>Clostridium</taxon>
    </lineage>
</organism>
<gene>
    <name evidence="3" type="ORF">Ctaglu_21510</name>
</gene>
<dbReference type="RefSeq" id="WP_207669467.1">
    <property type="nucleotide sequence ID" value="NZ_BHYK01000010.1"/>
</dbReference>
<dbReference type="EMBL" id="BHYK01000010">
    <property type="protein sequence ID" value="GCD10528.1"/>
    <property type="molecule type" value="Genomic_DNA"/>
</dbReference>
<evidence type="ECO:0000259" key="2">
    <source>
        <dbReference type="Pfam" id="PF16111"/>
    </source>
</evidence>
<keyword evidence="4" id="KW-1185">Reference proteome</keyword>
<protein>
    <submittedName>
        <fullName evidence="3">DUF4829 domain-containing protein</fullName>
    </submittedName>
</protein>
<feature type="chain" id="PRO_5039420434" evidence="1">
    <location>
        <begin position="26"/>
        <end position="166"/>
    </location>
</feature>
<dbReference type="PROSITE" id="PS51257">
    <property type="entry name" value="PROKAR_LIPOPROTEIN"/>
    <property type="match status" value="1"/>
</dbReference>
<dbReference type="Pfam" id="PF16111">
    <property type="entry name" value="DUF4829"/>
    <property type="match status" value="1"/>
</dbReference>
<reference evidence="3 4" key="1">
    <citation type="submission" date="2018-11" db="EMBL/GenBank/DDBJ databases">
        <title>Genome sequencing and assembly of Clostridium tagluense strain A121.</title>
        <authorList>
            <person name="Murakami T."/>
            <person name="Segawa T."/>
            <person name="Shcherbakova V.A."/>
            <person name="Mori H."/>
            <person name="Yoshimura Y."/>
        </authorList>
    </citation>
    <scope>NUCLEOTIDE SEQUENCE [LARGE SCALE GENOMIC DNA]</scope>
    <source>
        <strain evidence="3 4">A121</strain>
    </source>
</reference>
<accession>A0A401ULX4</accession>
<proteinExistence type="predicted"/>
<evidence type="ECO:0000256" key="1">
    <source>
        <dbReference type="SAM" id="SignalP"/>
    </source>
</evidence>
<name>A0A401ULX4_9CLOT</name>
<evidence type="ECO:0000313" key="4">
    <source>
        <dbReference type="Proteomes" id="UP000287872"/>
    </source>
</evidence>
<feature type="signal peptide" evidence="1">
    <location>
        <begin position="1"/>
        <end position="25"/>
    </location>
</feature>
<dbReference type="Proteomes" id="UP000287872">
    <property type="component" value="Unassembled WGS sequence"/>
</dbReference>
<evidence type="ECO:0000313" key="3">
    <source>
        <dbReference type="EMBL" id="GCD10528.1"/>
    </source>
</evidence>
<comment type="caution">
    <text evidence="3">The sequence shown here is derived from an EMBL/GenBank/DDBJ whole genome shotgun (WGS) entry which is preliminary data.</text>
</comment>
<keyword evidence="1" id="KW-0732">Signal</keyword>
<sequence length="166" mass="19374">MVIINKKIGLTILCLLMIITGCATQNSKDKKAQIALLKPKEVIEHFYKYYNQKNLKGMNMLTIEKYHSSESSWGFDNLEYIKVINIFEDTDQTNKEVYLRQMKKSQIIDMEKEKLELENVAIFKVVFEVKYKKEGVGPSDSGRDEYSYTLTRKDKNSPWLISSFGH</sequence>
<dbReference type="AlphaFoldDB" id="A0A401ULX4"/>
<dbReference type="InterPro" id="IPR032256">
    <property type="entry name" value="DUF4829"/>
</dbReference>
<feature type="domain" description="DUF4829" evidence="2">
    <location>
        <begin position="40"/>
        <end position="165"/>
    </location>
</feature>